<dbReference type="PANTHER" id="PTHR21180">
    <property type="entry name" value="ENDONUCLEASE/EXONUCLEASE/PHOSPHATASE FAMILY DOMAIN-CONTAINING PROTEIN 1"/>
    <property type="match status" value="1"/>
</dbReference>
<organism evidence="1 2">
    <name type="scientific">Clostridium puniceum</name>
    <dbReference type="NCBI Taxonomy" id="29367"/>
    <lineage>
        <taxon>Bacteria</taxon>
        <taxon>Bacillati</taxon>
        <taxon>Bacillota</taxon>
        <taxon>Clostridia</taxon>
        <taxon>Eubacteriales</taxon>
        <taxon>Clostridiaceae</taxon>
        <taxon>Clostridium</taxon>
    </lineage>
</organism>
<dbReference type="OrthoDB" id="9801154at2"/>
<accession>A0A1S8TC29</accession>
<dbReference type="PANTHER" id="PTHR21180:SF9">
    <property type="entry name" value="TYPE II SECRETION SYSTEM PROTEIN K"/>
    <property type="match status" value="1"/>
</dbReference>
<dbReference type="SFLD" id="SFLDG01102">
    <property type="entry name" value="Uncharacterised_Radical_SAM_Su"/>
    <property type="match status" value="1"/>
</dbReference>
<evidence type="ECO:0000313" key="2">
    <source>
        <dbReference type="Proteomes" id="UP000190890"/>
    </source>
</evidence>
<dbReference type="GO" id="GO:0003824">
    <property type="term" value="F:catalytic activity"/>
    <property type="evidence" value="ECO:0007669"/>
    <property type="project" value="InterPro"/>
</dbReference>
<dbReference type="SUPFAM" id="SSF102114">
    <property type="entry name" value="Radical SAM enzymes"/>
    <property type="match status" value="1"/>
</dbReference>
<keyword evidence="2" id="KW-1185">Reference proteome</keyword>
<sequence length="475" mass="54058">MDLMDKLKILSNAAKYDVSCSSSGSKRKNSNNGIGNASEAGICHSFTPDGRCISLLKILFSNDCVFDCKYCINGASRDFLRVSFTPDDVCELTINFYRRNYIEGLFLSSAIVKNPNNTMELLLKTAKKLRLEKNFNGYIHLKAIPGADEKLIQEAGTYVDRMSVNIELPSSNSLKLLAPQKTKDNILKPMGIIKNSIVNHDEMKKSIKNTPLFVPGGQSTQLIVGATPESDGKILKLSEALYNKFSLRRVYYSAYVPVIKDNKLLPDIIHPPMIREHRLYQADWLLRYYGFKADELLKNDDDNFDLNFDPKTYWALSNLNDFPIEINKASYEKLLRIPGIGVTSAKKILKTRRVHNLTFEDLKNLRVVLKRAKYFITCSGRYYGDVSFDDNKIKNKLLEQNLPKNKGINPNQISFFDTSSIEEKTTASGIIIPKENISYPSMIYSNKKEKYSNIIMPETNLLRLNDRFTSIHGEF</sequence>
<dbReference type="EMBL" id="LZZM01000189">
    <property type="protein sequence ID" value="OOM75169.1"/>
    <property type="molecule type" value="Genomic_DNA"/>
</dbReference>
<name>A0A1S8TC29_9CLOT</name>
<evidence type="ECO:0000313" key="1">
    <source>
        <dbReference type="EMBL" id="OOM75169.1"/>
    </source>
</evidence>
<dbReference type="SFLD" id="SFLDS00029">
    <property type="entry name" value="Radical_SAM"/>
    <property type="match status" value="1"/>
</dbReference>
<gene>
    <name evidence="1" type="ORF">CLPUN_34100</name>
</gene>
<reference evidence="1 2" key="1">
    <citation type="submission" date="2016-05" db="EMBL/GenBank/DDBJ databases">
        <title>Microbial solvent formation.</title>
        <authorList>
            <person name="Poehlein A."/>
            <person name="Montoya Solano J.D."/>
            <person name="Flitsch S."/>
            <person name="Krabben P."/>
            <person name="Duerre P."/>
            <person name="Daniel R."/>
        </authorList>
    </citation>
    <scope>NUCLEOTIDE SEQUENCE [LARGE SCALE GENOMIC DNA]</scope>
    <source>
        <strain evidence="1 2">DSM 2619</strain>
    </source>
</reference>
<proteinExistence type="predicted"/>
<dbReference type="InterPro" id="IPR051675">
    <property type="entry name" value="Endo/Exo/Phosphatase_dom_1"/>
</dbReference>
<comment type="caution">
    <text evidence="1">The sequence shown here is derived from an EMBL/GenBank/DDBJ whole genome shotgun (WGS) entry which is preliminary data.</text>
</comment>
<dbReference type="Proteomes" id="UP000190890">
    <property type="component" value="Unassembled WGS sequence"/>
</dbReference>
<dbReference type="SUPFAM" id="SSF47781">
    <property type="entry name" value="RuvA domain 2-like"/>
    <property type="match status" value="1"/>
</dbReference>
<dbReference type="STRING" id="29367.CLPUN_34100"/>
<dbReference type="Pfam" id="PF12836">
    <property type="entry name" value="HHH_3"/>
    <property type="match status" value="1"/>
</dbReference>
<dbReference type="InterPro" id="IPR007197">
    <property type="entry name" value="rSAM"/>
</dbReference>
<dbReference type="InterPro" id="IPR023874">
    <property type="entry name" value="DNA_rSAM_put"/>
</dbReference>
<dbReference type="RefSeq" id="WP_077848439.1">
    <property type="nucleotide sequence ID" value="NZ_LZZM01000189.1"/>
</dbReference>
<dbReference type="InterPro" id="IPR010994">
    <property type="entry name" value="RuvA_2-like"/>
</dbReference>
<dbReference type="InterPro" id="IPR058240">
    <property type="entry name" value="rSAM_sf"/>
</dbReference>
<dbReference type="AlphaFoldDB" id="A0A1S8TC29"/>
<protein>
    <submittedName>
        <fullName evidence="1">Helix-hairpin-helix motif protein</fullName>
    </submittedName>
</protein>
<dbReference type="GO" id="GO:0051536">
    <property type="term" value="F:iron-sulfur cluster binding"/>
    <property type="evidence" value="ECO:0007669"/>
    <property type="project" value="InterPro"/>
</dbReference>
<dbReference type="Gene3D" id="1.10.150.320">
    <property type="entry name" value="Photosystem II 12 kDa extrinsic protein"/>
    <property type="match status" value="1"/>
</dbReference>
<dbReference type="NCBIfam" id="TIGR03916">
    <property type="entry name" value="rSAM_link_UDG"/>
    <property type="match status" value="1"/>
</dbReference>
<dbReference type="CDD" id="cd01335">
    <property type="entry name" value="Radical_SAM"/>
    <property type="match status" value="1"/>
</dbReference>